<gene>
    <name evidence="2" type="ORF">NM686_008820</name>
</gene>
<feature type="domain" description="Methyltransferase FkbM" evidence="1">
    <location>
        <begin position="25"/>
        <end position="192"/>
    </location>
</feature>
<dbReference type="GO" id="GO:0008168">
    <property type="term" value="F:methyltransferase activity"/>
    <property type="evidence" value="ECO:0007669"/>
    <property type="project" value="UniProtKB-KW"/>
</dbReference>
<dbReference type="Gene3D" id="3.40.50.150">
    <property type="entry name" value="Vaccinia Virus protein VP39"/>
    <property type="match status" value="1"/>
</dbReference>
<evidence type="ECO:0000313" key="2">
    <source>
        <dbReference type="EMBL" id="WAR46600.1"/>
    </source>
</evidence>
<dbReference type="InterPro" id="IPR053188">
    <property type="entry name" value="FkbM_Methyltransferase"/>
</dbReference>
<dbReference type="GO" id="GO:0032259">
    <property type="term" value="P:methylation"/>
    <property type="evidence" value="ECO:0007669"/>
    <property type="project" value="UniProtKB-KW"/>
</dbReference>
<name>A0ABY7GQ16_9GAMM</name>
<dbReference type="NCBIfam" id="TIGR01444">
    <property type="entry name" value="fkbM_fam"/>
    <property type="match status" value="1"/>
</dbReference>
<dbReference type="InterPro" id="IPR006342">
    <property type="entry name" value="FkbM_mtfrase"/>
</dbReference>
<evidence type="ECO:0000313" key="3">
    <source>
        <dbReference type="Proteomes" id="UP001162780"/>
    </source>
</evidence>
<dbReference type="Pfam" id="PF05050">
    <property type="entry name" value="Methyltransf_21"/>
    <property type="match status" value="1"/>
</dbReference>
<organism evidence="2 3">
    <name type="scientific">Methylomonas rapida</name>
    <dbReference type="NCBI Taxonomy" id="2963939"/>
    <lineage>
        <taxon>Bacteria</taxon>
        <taxon>Pseudomonadati</taxon>
        <taxon>Pseudomonadota</taxon>
        <taxon>Gammaproteobacteria</taxon>
        <taxon>Methylococcales</taxon>
        <taxon>Methylococcaceae</taxon>
        <taxon>Methylomonas</taxon>
    </lineage>
</organism>
<protein>
    <submittedName>
        <fullName evidence="2">FkbM family methyltransferase</fullName>
    </submittedName>
</protein>
<accession>A0ABY7GQ16</accession>
<evidence type="ECO:0000259" key="1">
    <source>
        <dbReference type="Pfam" id="PF05050"/>
    </source>
</evidence>
<dbReference type="PANTHER" id="PTHR36973:SF4">
    <property type="entry name" value="NODULATION PROTEIN"/>
    <property type="match status" value="1"/>
</dbReference>
<keyword evidence="2" id="KW-0489">Methyltransferase</keyword>
<dbReference type="RefSeq" id="WP_255187511.1">
    <property type="nucleotide sequence ID" value="NZ_CP113517.1"/>
</dbReference>
<reference evidence="2" key="1">
    <citation type="submission" date="2022-11" db="EMBL/GenBank/DDBJ databases">
        <title>Methylomonas rapida sp. nov., Carotenoid-Producing Obligate Methanotrophs with High Growth Characteristics and Biotechnological Potential.</title>
        <authorList>
            <person name="Tikhonova E.N."/>
            <person name="Suleimanov R.Z."/>
            <person name="Miroshnikov K."/>
            <person name="Oshkin I.Y."/>
            <person name="Belova S.E."/>
            <person name="Danilova O.V."/>
            <person name="Ashikhmin A."/>
            <person name="Konopkin A."/>
            <person name="But S.Y."/>
            <person name="Khmelenina V.N."/>
            <person name="Kuznetsov N."/>
            <person name="Pimenov N.V."/>
            <person name="Dedysh S.N."/>
        </authorList>
    </citation>
    <scope>NUCLEOTIDE SEQUENCE</scope>
    <source>
        <strain evidence="2">MP1</strain>
    </source>
</reference>
<dbReference type="Proteomes" id="UP001162780">
    <property type="component" value="Chromosome"/>
</dbReference>
<dbReference type="SUPFAM" id="SSF53335">
    <property type="entry name" value="S-adenosyl-L-methionine-dependent methyltransferases"/>
    <property type="match status" value="1"/>
</dbReference>
<keyword evidence="2" id="KW-0808">Transferase</keyword>
<dbReference type="InterPro" id="IPR029063">
    <property type="entry name" value="SAM-dependent_MTases_sf"/>
</dbReference>
<proteinExistence type="predicted"/>
<sequence length="279" mass="30700">MNPSLSKLLQLACNTDNAKSCFAIDVGAHHGEFSKFLMQTGLFGKVLAFEPNLESYLATQSAVPSQDNCVVEVINSALSSASGMLDLHCDADTATASLLQYDSSYLISGKIKRHTVSVLTLDEYLGANSDLGRLQCLKIDTQGNDLSVIKGGECAISVHRPIIQTEFIYIPLYEGQCSPAELTEALVHLDYKMYSLNNLHVTPEGRLAFCDAVFIPKELDIPVTQKFICIDDQISYQTQINILTEICEDRLNVINVLDAEVQRLNKILNGSHKPNSEKV</sequence>
<keyword evidence="3" id="KW-1185">Reference proteome</keyword>
<dbReference type="EMBL" id="CP113517">
    <property type="protein sequence ID" value="WAR46600.1"/>
    <property type="molecule type" value="Genomic_DNA"/>
</dbReference>
<dbReference type="PANTHER" id="PTHR36973">
    <property type="entry name" value="SLL1456 PROTEIN-RELATED"/>
    <property type="match status" value="1"/>
</dbReference>